<evidence type="ECO:0000259" key="12">
    <source>
        <dbReference type="PROSITE" id="PS50271"/>
    </source>
</evidence>
<organism evidence="13 14">
    <name type="scientific">Dromaius novaehollandiae</name>
    <name type="common">Emu</name>
    <dbReference type="NCBI Taxonomy" id="8790"/>
    <lineage>
        <taxon>Eukaryota</taxon>
        <taxon>Metazoa</taxon>
        <taxon>Chordata</taxon>
        <taxon>Craniata</taxon>
        <taxon>Vertebrata</taxon>
        <taxon>Euteleostomi</taxon>
        <taxon>Archelosauria</taxon>
        <taxon>Archosauria</taxon>
        <taxon>Dinosauria</taxon>
        <taxon>Saurischia</taxon>
        <taxon>Theropoda</taxon>
        <taxon>Coelurosauria</taxon>
        <taxon>Aves</taxon>
        <taxon>Palaeognathae</taxon>
        <taxon>Casuariiformes</taxon>
        <taxon>Dromaiidae</taxon>
        <taxon>Dromaius</taxon>
    </lineage>
</organism>
<evidence type="ECO:0000256" key="4">
    <source>
        <dbReference type="ARBA" id="ARBA00022771"/>
    </source>
</evidence>
<dbReference type="FunFam" id="3.30.40.10:FF:000147">
    <property type="entry name" value="Ubiquitin carboxyl-terminal hydrolase 16"/>
    <property type="match status" value="1"/>
</dbReference>
<evidence type="ECO:0000256" key="6">
    <source>
        <dbReference type="ARBA" id="ARBA00022801"/>
    </source>
</evidence>
<dbReference type="InterPro" id="IPR028889">
    <property type="entry name" value="USP"/>
</dbReference>
<dbReference type="SUPFAM" id="SSF57850">
    <property type="entry name" value="RING/U-box"/>
    <property type="match status" value="1"/>
</dbReference>
<dbReference type="PANTHER" id="PTHR21646">
    <property type="entry name" value="UBIQUITIN CARBOXYL-TERMINAL HYDROLASE"/>
    <property type="match status" value="1"/>
</dbReference>
<evidence type="ECO:0000256" key="8">
    <source>
        <dbReference type="PROSITE-ProRule" id="PRU00502"/>
    </source>
</evidence>
<evidence type="ECO:0000256" key="7">
    <source>
        <dbReference type="ARBA" id="ARBA00022833"/>
    </source>
</evidence>
<sequence length="669" mass="76721">HPSRAFFFVEPVCKHIRKGLEQSHLKKALLNVEWHFCQDCKTDDKTHEKSEETDESPSIWLCLKCGHRGCGRNSQEQHALKHYTTPRSEPHCLVLSLDNWSVWCYICDNELIYGIFLVISVKKQQENKELENKKIIKDNRNEQEKEVSLKEENSHSSTNSEVTVKGLSNLGNTCFFNAVMQNLSQTPVLRELLKEAKMSGTTLKIEPPEFSMEPQLIKLDQPGPLTLAMYHFLTEMQETKKGIVTPKELFAQVCKKAIRFKGYQQQDSQELLRYLLDGMRAEEIQRVSAGILKTLTDSNKQNEEELKKKVKEYEKKKGIQSFVDRIFGGELTSTIMCEECRTVSLVHESFLDLSLPVLDDQVRNCTCFTDVQSMHENTGKPEQEHVENDSYMDLPMENLDSPIRFVNGLDNLSLREDDDNEEEEELATDFSNLHLCANTESDISILDDLQSVPTKIREVVTEDPETAFCTLANREDLNLEEGSIHHCLYQFTHNEKLSETNKLLCDVCTRRHCGPKKSLKSEKKCVYTNAKKQMLISLAPPILTLHLKRFQQVGFNLRKVNRHIKFPEVLDLAPFCSVKCKVSGVLYSLYGVVEHSGTMRSGHYTAYAKMRNMNNHLSDLVLRGESTKALETEPVKGQWFHISDTHVQAVSASKVLSSQAYLLFYERLL</sequence>
<gene>
    <name evidence="13" type="primary">USP16</name>
</gene>
<accession>A0A8C4JNT0</accession>
<dbReference type="Pfam" id="PF00443">
    <property type="entry name" value="UCH"/>
    <property type="match status" value="1"/>
</dbReference>
<comment type="catalytic activity">
    <reaction evidence="1 9">
        <text>Thiol-dependent hydrolysis of ester, thioester, amide, peptide and isopeptide bonds formed by the C-terminal Gly of ubiquitin (a 76-residue protein attached to proteins as an intracellular targeting signal).</text>
        <dbReference type="EC" id="3.4.19.12"/>
    </reaction>
</comment>
<dbReference type="Gene3D" id="3.30.40.10">
    <property type="entry name" value="Zinc/RING finger domain, C3HC4 (zinc finger)"/>
    <property type="match status" value="1"/>
</dbReference>
<dbReference type="Gene3D" id="3.90.70.10">
    <property type="entry name" value="Cysteine proteinases"/>
    <property type="match status" value="1"/>
</dbReference>
<reference evidence="13" key="2">
    <citation type="submission" date="2025-09" db="UniProtKB">
        <authorList>
            <consortium name="Ensembl"/>
        </authorList>
    </citation>
    <scope>IDENTIFICATION</scope>
</reference>
<dbReference type="SUPFAM" id="SSF54001">
    <property type="entry name" value="Cysteine proteinases"/>
    <property type="match status" value="1"/>
</dbReference>
<keyword evidence="7" id="KW-0862">Zinc</keyword>
<dbReference type="InterPro" id="IPR050185">
    <property type="entry name" value="Ub_carboxyl-term_hydrolase"/>
</dbReference>
<dbReference type="Pfam" id="PF02148">
    <property type="entry name" value="zf-UBP"/>
    <property type="match status" value="1"/>
</dbReference>
<dbReference type="GO" id="GO:0016579">
    <property type="term" value="P:protein deubiquitination"/>
    <property type="evidence" value="ECO:0007669"/>
    <property type="project" value="InterPro"/>
</dbReference>
<dbReference type="Ensembl" id="ENSDNVT00000014522.1">
    <property type="protein sequence ID" value="ENSDNVP00000012045.1"/>
    <property type="gene ID" value="ENSDNVG00000008434.1"/>
</dbReference>
<dbReference type="InterPro" id="IPR038765">
    <property type="entry name" value="Papain-like_cys_pep_sf"/>
</dbReference>
<keyword evidence="3" id="KW-0479">Metal-binding</keyword>
<keyword evidence="5 9" id="KW-0833">Ubl conjugation pathway</keyword>
<evidence type="ECO:0000256" key="1">
    <source>
        <dbReference type="ARBA" id="ARBA00000707"/>
    </source>
</evidence>
<protein>
    <recommendedName>
        <fullName evidence="9">Ubiquitin carboxyl-terminal hydrolase</fullName>
        <ecNumber evidence="9">3.4.19.12</ecNumber>
    </recommendedName>
</protein>
<dbReference type="CDD" id="cd02667">
    <property type="entry name" value="Peptidase_C19K"/>
    <property type="match status" value="1"/>
</dbReference>
<dbReference type="AlphaFoldDB" id="A0A8C4JNT0"/>
<dbReference type="SMART" id="SM00290">
    <property type="entry name" value="ZnF_UBP"/>
    <property type="match status" value="1"/>
</dbReference>
<dbReference type="PANTHER" id="PTHR21646:SF12">
    <property type="entry name" value="UBIQUITIN CARBOXYL-TERMINAL HYDROLASE 16"/>
    <property type="match status" value="1"/>
</dbReference>
<dbReference type="EC" id="3.4.19.12" evidence="9"/>
<dbReference type="GO" id="GO:0004843">
    <property type="term" value="F:cysteine-type deubiquitinase activity"/>
    <property type="evidence" value="ECO:0007669"/>
    <property type="project" value="UniProtKB-UniRule"/>
</dbReference>
<feature type="compositionally biased region" description="Basic and acidic residues" evidence="10">
    <location>
        <begin position="142"/>
        <end position="154"/>
    </location>
</feature>
<dbReference type="PROSITE" id="PS00973">
    <property type="entry name" value="USP_2"/>
    <property type="match status" value="1"/>
</dbReference>
<feature type="region of interest" description="Disordered" evidence="10">
    <location>
        <begin position="142"/>
        <end position="161"/>
    </location>
</feature>
<evidence type="ECO:0000313" key="14">
    <source>
        <dbReference type="Proteomes" id="UP000694423"/>
    </source>
</evidence>
<feature type="domain" description="UBP-type" evidence="12">
    <location>
        <begin position="11"/>
        <end position="131"/>
    </location>
</feature>
<evidence type="ECO:0000256" key="5">
    <source>
        <dbReference type="ARBA" id="ARBA00022786"/>
    </source>
</evidence>
<dbReference type="GO" id="GO:0008270">
    <property type="term" value="F:zinc ion binding"/>
    <property type="evidence" value="ECO:0007669"/>
    <property type="project" value="UniProtKB-KW"/>
</dbReference>
<dbReference type="PROSITE" id="PS50235">
    <property type="entry name" value="USP_3"/>
    <property type="match status" value="1"/>
</dbReference>
<keyword evidence="2 9" id="KW-0645">Protease</keyword>
<dbReference type="PROSITE" id="PS50271">
    <property type="entry name" value="ZF_UBP"/>
    <property type="match status" value="1"/>
</dbReference>
<dbReference type="InterPro" id="IPR018200">
    <property type="entry name" value="USP_CS"/>
</dbReference>
<evidence type="ECO:0000256" key="10">
    <source>
        <dbReference type="SAM" id="MobiDB-lite"/>
    </source>
</evidence>
<evidence type="ECO:0000256" key="3">
    <source>
        <dbReference type="ARBA" id="ARBA00022723"/>
    </source>
</evidence>
<keyword evidence="6 9" id="KW-0378">Hydrolase</keyword>
<proteinExistence type="inferred from homology"/>
<dbReference type="GO" id="GO:0006508">
    <property type="term" value="P:proteolysis"/>
    <property type="evidence" value="ECO:0007669"/>
    <property type="project" value="UniProtKB-KW"/>
</dbReference>
<feature type="domain" description="USP" evidence="11">
    <location>
        <begin position="165"/>
        <end position="668"/>
    </location>
</feature>
<dbReference type="InterPro" id="IPR001607">
    <property type="entry name" value="Znf_UBP"/>
</dbReference>
<keyword evidence="14" id="KW-1185">Reference proteome</keyword>
<dbReference type="PROSITE" id="PS00972">
    <property type="entry name" value="USP_1"/>
    <property type="match status" value="1"/>
</dbReference>
<dbReference type="InterPro" id="IPR013083">
    <property type="entry name" value="Znf_RING/FYVE/PHD"/>
</dbReference>
<evidence type="ECO:0000259" key="11">
    <source>
        <dbReference type="PROSITE" id="PS50235"/>
    </source>
</evidence>
<dbReference type="Proteomes" id="UP000694423">
    <property type="component" value="Unplaced"/>
</dbReference>
<keyword evidence="9" id="KW-0788">Thiol protease</keyword>
<dbReference type="InterPro" id="IPR001394">
    <property type="entry name" value="Peptidase_C19_UCH"/>
</dbReference>
<name>A0A8C4JNT0_DRONO</name>
<evidence type="ECO:0000256" key="9">
    <source>
        <dbReference type="RuleBase" id="RU366025"/>
    </source>
</evidence>
<reference evidence="13" key="1">
    <citation type="submission" date="2025-08" db="UniProtKB">
        <authorList>
            <consortium name="Ensembl"/>
        </authorList>
    </citation>
    <scope>IDENTIFICATION</scope>
</reference>
<keyword evidence="4 8" id="KW-0863">Zinc-finger</keyword>
<evidence type="ECO:0000313" key="13">
    <source>
        <dbReference type="Ensembl" id="ENSDNVP00000012045.1"/>
    </source>
</evidence>
<comment type="similarity">
    <text evidence="9">Belongs to the peptidase C19 family.</text>
</comment>
<evidence type="ECO:0000256" key="2">
    <source>
        <dbReference type="ARBA" id="ARBA00022670"/>
    </source>
</evidence>